<feature type="region of interest" description="Disordered" evidence="1">
    <location>
        <begin position="277"/>
        <end position="299"/>
    </location>
</feature>
<comment type="caution">
    <text evidence="2">The sequence shown here is derived from an EMBL/GenBank/DDBJ whole genome shotgun (WGS) entry which is preliminary data.</text>
</comment>
<organism evidence="2 3">
    <name type="scientific">Tieghemiomyces parasiticus</name>
    <dbReference type="NCBI Taxonomy" id="78921"/>
    <lineage>
        <taxon>Eukaryota</taxon>
        <taxon>Fungi</taxon>
        <taxon>Fungi incertae sedis</taxon>
        <taxon>Zoopagomycota</taxon>
        <taxon>Kickxellomycotina</taxon>
        <taxon>Dimargaritomycetes</taxon>
        <taxon>Dimargaritales</taxon>
        <taxon>Dimargaritaceae</taxon>
        <taxon>Tieghemiomyces</taxon>
    </lineage>
</organism>
<proteinExistence type="predicted"/>
<dbReference type="Proteomes" id="UP001150569">
    <property type="component" value="Unassembled WGS sequence"/>
</dbReference>
<evidence type="ECO:0000313" key="3">
    <source>
        <dbReference type="Proteomes" id="UP001150569"/>
    </source>
</evidence>
<accession>A0A9W7ZGQ4</accession>
<dbReference type="PANTHER" id="PTHR28058">
    <property type="entry name" value="37S RIBOSOMAL PROTEIN MRP51, MITOCHONDRIAL"/>
    <property type="match status" value="1"/>
</dbReference>
<keyword evidence="3" id="KW-1185">Reference proteome</keyword>
<dbReference type="InterPro" id="IPR016712">
    <property type="entry name" value="Rbsml_bS1m-like"/>
</dbReference>
<gene>
    <name evidence="2" type="ORF">IWQ60_011652</name>
</gene>
<dbReference type="Pfam" id="PF11709">
    <property type="entry name" value="Mit_ribos_Mrp51"/>
    <property type="match status" value="1"/>
</dbReference>
<feature type="region of interest" description="Disordered" evidence="1">
    <location>
        <begin position="339"/>
        <end position="375"/>
    </location>
</feature>
<evidence type="ECO:0000256" key="1">
    <source>
        <dbReference type="SAM" id="MobiDB-lite"/>
    </source>
</evidence>
<dbReference type="AlphaFoldDB" id="A0A9W7ZGQ4"/>
<dbReference type="OrthoDB" id="2735536at2759"/>
<dbReference type="PANTHER" id="PTHR28058:SF1">
    <property type="entry name" value="SMALL RIBOSOMAL SUBUNIT PROTEIN BS1M"/>
    <property type="match status" value="1"/>
</dbReference>
<feature type="compositionally biased region" description="Polar residues" evidence="1">
    <location>
        <begin position="339"/>
        <end position="360"/>
    </location>
</feature>
<name>A0A9W7ZGQ4_9FUNG</name>
<protein>
    <recommendedName>
        <fullName evidence="4">Mitochondrial ribosomal protein MRP51</fullName>
    </recommendedName>
</protein>
<reference evidence="2" key="1">
    <citation type="submission" date="2022-07" db="EMBL/GenBank/DDBJ databases">
        <title>Phylogenomic reconstructions and comparative analyses of Kickxellomycotina fungi.</title>
        <authorList>
            <person name="Reynolds N.K."/>
            <person name="Stajich J.E."/>
            <person name="Barry K."/>
            <person name="Grigoriev I.V."/>
            <person name="Crous P."/>
            <person name="Smith M.E."/>
        </authorList>
    </citation>
    <scope>NUCLEOTIDE SEQUENCE</scope>
    <source>
        <strain evidence="2">RSA 861</strain>
    </source>
</reference>
<evidence type="ECO:0000313" key="2">
    <source>
        <dbReference type="EMBL" id="KAJ1908565.1"/>
    </source>
</evidence>
<sequence>MESSFGKLFRTSRLASYDRRIPQVYTSYGANARATGSWGLKRDMPLGLRTKLVNVHALDTREQQADFSSAQSRVLHIRRWRELFSERAKPIAPEPVIRANISSMSADEWQRFLKAAAERRKEWNQVQENGTFDTFALHKFLGVRSVPPEVSDHVQTGSEFYHHTPTRAEGCVKGRYLSNSHGSGGITAGFGGYVGHVVVPQRSANLLQTREERYFYLRSARLRGTRPGANIEVGGHPENMSYHRPAASTIPRAGANRFSALDAKYSQRPRLGGLAASSLSGATENSPAATEFRREQQARTDQLLGRIKPGYSTPAAEAAEWDGADFDANAALQNIRDSISGSSGFQAGSQERPQASNVRQTPFGVAADPKKPSKV</sequence>
<evidence type="ECO:0008006" key="4">
    <source>
        <dbReference type="Google" id="ProtNLM"/>
    </source>
</evidence>
<dbReference type="EMBL" id="JANBPT010001377">
    <property type="protein sequence ID" value="KAJ1908565.1"/>
    <property type="molecule type" value="Genomic_DNA"/>
</dbReference>